<reference evidence="1 2" key="1">
    <citation type="submission" date="2024-04" db="EMBL/GenBank/DDBJ databases">
        <title>Tritrichomonas musculus Genome.</title>
        <authorList>
            <person name="Alves-Ferreira E."/>
            <person name="Grigg M."/>
            <person name="Lorenzi H."/>
            <person name="Galac M."/>
        </authorList>
    </citation>
    <scope>NUCLEOTIDE SEQUENCE [LARGE SCALE GENOMIC DNA]</scope>
    <source>
        <strain evidence="1 2">EAF2021</strain>
    </source>
</reference>
<organism evidence="1 2">
    <name type="scientific">Tritrichomonas musculus</name>
    <dbReference type="NCBI Taxonomy" id="1915356"/>
    <lineage>
        <taxon>Eukaryota</taxon>
        <taxon>Metamonada</taxon>
        <taxon>Parabasalia</taxon>
        <taxon>Tritrichomonadida</taxon>
        <taxon>Tritrichomonadidae</taxon>
        <taxon>Tritrichomonas</taxon>
    </lineage>
</organism>
<dbReference type="SUPFAM" id="SSF54928">
    <property type="entry name" value="RNA-binding domain, RBD"/>
    <property type="match status" value="1"/>
</dbReference>
<evidence type="ECO:0000313" key="1">
    <source>
        <dbReference type="EMBL" id="KAK8900533.1"/>
    </source>
</evidence>
<evidence type="ECO:0008006" key="3">
    <source>
        <dbReference type="Google" id="ProtNLM"/>
    </source>
</evidence>
<gene>
    <name evidence="1" type="ORF">M9Y10_002860</name>
</gene>
<dbReference type="InterPro" id="IPR035979">
    <property type="entry name" value="RBD_domain_sf"/>
</dbReference>
<keyword evidence="2" id="KW-1185">Reference proteome</keyword>
<sequence>MHPIENKIDINNFQGVSNKDVIEAFTNIGKKFNDKPNVTIFVEANGESKYRGVVYYKNPQTCMYAKKHPPVFNGIPVTIIYKQTNEPISEISNKDNFTNLYLIGKYDDEDIPENSINFDSNIIREKLKSVDAEDNNNLKEIVFLNQPFSGTFERKYQAILKYEDHKNAQNALQKITENSSDMQILKCCPAFGWG</sequence>
<name>A0ABR2LB24_9EUKA</name>
<accession>A0ABR2LB24</accession>
<protein>
    <recommendedName>
        <fullName evidence="3">RRM domain-containing protein</fullName>
    </recommendedName>
</protein>
<comment type="caution">
    <text evidence="1">The sequence shown here is derived from an EMBL/GenBank/DDBJ whole genome shotgun (WGS) entry which is preliminary data.</text>
</comment>
<dbReference type="Proteomes" id="UP001470230">
    <property type="component" value="Unassembled WGS sequence"/>
</dbReference>
<evidence type="ECO:0000313" key="2">
    <source>
        <dbReference type="Proteomes" id="UP001470230"/>
    </source>
</evidence>
<dbReference type="EMBL" id="JAPFFF010000001">
    <property type="protein sequence ID" value="KAK8900533.1"/>
    <property type="molecule type" value="Genomic_DNA"/>
</dbReference>
<proteinExistence type="predicted"/>